<proteinExistence type="predicted"/>
<dbReference type="InterPro" id="IPR029063">
    <property type="entry name" value="SAM-dependent_MTases_sf"/>
</dbReference>
<dbReference type="SUPFAM" id="SSF53335">
    <property type="entry name" value="S-adenosyl-L-methionine-dependent methyltransferases"/>
    <property type="match status" value="1"/>
</dbReference>
<name>A0A6J6D6J5_9ZZZZ</name>
<dbReference type="AlphaFoldDB" id="A0A6J6D6J5"/>
<protein>
    <submittedName>
        <fullName evidence="1">Unannotated protein</fullName>
    </submittedName>
</protein>
<dbReference type="PRINTS" id="PR00507">
    <property type="entry name" value="N12N6MTFRASE"/>
</dbReference>
<sequence>MSTETLPAIKLGNTRVTGKEQYYTPKPLALELVAQIEKVLGPLVGKTVLEPAGGTGAFIEAVQSVGVNKVISFDIEPLHELVSVGDFLEQEITEESLITISNPPFGRNNSLSIPFFNHAAKASDAICFIVPRSWRKWSVTNRLDLGFELALDVDIDIDYVDAEGSPLSNKNHLATCFQIWKRAKNSRALVRVTDMGIIQKVSPDQADVSLTIFGYGCGKVKTKFEPVANTTQMFLKLNHPQALAALESVDYSKFFKNTAYTEALSLPEINYLLNEKIYGDPMIEGM</sequence>
<organism evidence="1">
    <name type="scientific">freshwater metagenome</name>
    <dbReference type="NCBI Taxonomy" id="449393"/>
    <lineage>
        <taxon>unclassified sequences</taxon>
        <taxon>metagenomes</taxon>
        <taxon>ecological metagenomes</taxon>
    </lineage>
</organism>
<gene>
    <name evidence="1" type="ORF">UFOPK1581_00695</name>
</gene>
<accession>A0A6J6D6J5</accession>
<reference evidence="1" key="1">
    <citation type="submission" date="2020-05" db="EMBL/GenBank/DDBJ databases">
        <authorList>
            <person name="Chiriac C."/>
            <person name="Salcher M."/>
            <person name="Ghai R."/>
            <person name="Kavagutti S V."/>
        </authorList>
    </citation>
    <scope>NUCLEOTIDE SEQUENCE</scope>
</reference>
<dbReference type="EMBL" id="CAEZTB010000118">
    <property type="protein sequence ID" value="CAB4559427.1"/>
    <property type="molecule type" value="Genomic_DNA"/>
</dbReference>
<dbReference type="Gene3D" id="3.40.50.150">
    <property type="entry name" value="Vaccinia Virus protein VP39"/>
    <property type="match status" value="1"/>
</dbReference>
<evidence type="ECO:0000313" key="1">
    <source>
        <dbReference type="EMBL" id="CAB4559427.1"/>
    </source>
</evidence>